<dbReference type="InterPro" id="IPR036634">
    <property type="entry name" value="PRD_sf"/>
</dbReference>
<dbReference type="Pfam" id="PF00874">
    <property type="entry name" value="PRD"/>
    <property type="match status" value="1"/>
</dbReference>
<dbReference type="Gene3D" id="1.10.1790.10">
    <property type="entry name" value="PRD domain"/>
    <property type="match status" value="1"/>
</dbReference>
<keyword evidence="1" id="KW-0677">Repeat</keyword>
<dbReference type="InterPro" id="IPR050661">
    <property type="entry name" value="BglG_antiterminators"/>
</dbReference>
<evidence type="ECO:0000256" key="4">
    <source>
        <dbReference type="ARBA" id="ARBA00023163"/>
    </source>
</evidence>
<dbReference type="Proteomes" id="UP000002522">
    <property type="component" value="Chromosome"/>
</dbReference>
<name>Q8EUZ8_MALP2</name>
<dbReference type="PROSITE" id="PS51372">
    <property type="entry name" value="PRD_2"/>
    <property type="match status" value="1"/>
</dbReference>
<dbReference type="PROSITE" id="PS00894">
    <property type="entry name" value="HTH_DEOR_1"/>
    <property type="match status" value="1"/>
</dbReference>
<evidence type="ECO:0000259" key="5">
    <source>
        <dbReference type="PROSITE" id="PS51372"/>
    </source>
</evidence>
<dbReference type="PANTHER" id="PTHR30185">
    <property type="entry name" value="CRYPTIC BETA-GLUCOSIDE BGL OPERON ANTITERMINATOR"/>
    <property type="match status" value="1"/>
</dbReference>
<evidence type="ECO:0000313" key="6">
    <source>
        <dbReference type="EMBL" id="BAC44563.1"/>
    </source>
</evidence>
<dbReference type="InterPro" id="IPR016152">
    <property type="entry name" value="PTrfase/Anion_transptr"/>
</dbReference>
<dbReference type="RefSeq" id="WP_011077592.1">
    <property type="nucleotide sequence ID" value="NC_004432.1"/>
</dbReference>
<organism evidence="6 7">
    <name type="scientific">Malacoplasma penetrans (strain HF-2)</name>
    <name type="common">Mycoplasma penetrans</name>
    <dbReference type="NCBI Taxonomy" id="272633"/>
    <lineage>
        <taxon>Bacteria</taxon>
        <taxon>Bacillati</taxon>
        <taxon>Mycoplasmatota</taxon>
        <taxon>Mycoplasmoidales</taxon>
        <taxon>Mycoplasmoidaceae</taxon>
        <taxon>Malacoplasma</taxon>
    </lineage>
</organism>
<dbReference type="InterPro" id="IPR011608">
    <property type="entry name" value="PRD"/>
</dbReference>
<protein>
    <submittedName>
        <fullName evidence="6">Regulatory protein</fullName>
    </submittedName>
</protein>
<keyword evidence="3" id="KW-0238">DNA-binding</keyword>
<dbReference type="GO" id="GO:0003700">
    <property type="term" value="F:DNA-binding transcription factor activity"/>
    <property type="evidence" value="ECO:0007669"/>
    <property type="project" value="InterPro"/>
</dbReference>
<keyword evidence="7" id="KW-1185">Reference proteome</keyword>
<dbReference type="InParanoid" id="Q8EUZ8"/>
<dbReference type="GO" id="GO:0003677">
    <property type="term" value="F:DNA binding"/>
    <property type="evidence" value="ECO:0007669"/>
    <property type="project" value="UniProtKB-KW"/>
</dbReference>
<evidence type="ECO:0000256" key="3">
    <source>
        <dbReference type="ARBA" id="ARBA00023125"/>
    </source>
</evidence>
<dbReference type="PANTHER" id="PTHR30185:SF18">
    <property type="entry name" value="TRANSCRIPTIONAL REGULATOR MTLR"/>
    <property type="match status" value="1"/>
</dbReference>
<reference evidence="6 7" key="1">
    <citation type="journal article" date="2002" name="Nucleic Acids Res.">
        <title>The complete genomic sequence of Mycoplasma penetrans, an intracellular bacterial pathogen in humans.</title>
        <authorList>
            <person name="Sasaki Y."/>
            <person name="Ishikawa J."/>
            <person name="Yamashita A."/>
            <person name="Oshima K."/>
            <person name="Kenri T."/>
            <person name="Furuya K."/>
            <person name="Yoshino C."/>
            <person name="Horino A."/>
            <person name="Shiba T."/>
            <person name="Sasaki T."/>
            <person name="Hattori M."/>
        </authorList>
    </citation>
    <scope>NUCLEOTIDE SEQUENCE [LARGE SCALE GENOMIC DNA]</scope>
    <source>
        <strain evidence="6 7">HF-2</strain>
    </source>
</reference>
<dbReference type="Gene3D" id="1.10.10.10">
    <property type="entry name" value="Winged helix-like DNA-binding domain superfamily/Winged helix DNA-binding domain"/>
    <property type="match status" value="1"/>
</dbReference>
<proteinExistence type="predicted"/>
<dbReference type="SMART" id="SM00420">
    <property type="entry name" value="HTH_DEOR"/>
    <property type="match status" value="1"/>
</dbReference>
<sequence>MQLNKNIRILLNQFLKKKILTISEIQDILNLKQRSCYLYIEQLNDWLKELKLKPIDRDKNLNYVFAEEAKTIEEILDKDNIYYYSNNERQDIIIFLLLIYKTVSTKELKRILNVSEITIRNDVAEVSKIYKGIFDLSFQKNNIQIKKINEINKRSILCKIIKSSNKFINDFLNEIDSKLFLLLLSLLEEKCLITISNYLKDVIIKFLKAIYLSLFINPVSLDGINSYNEKNSKIIFRDCKTFSEIEEHFNEFFSQEKFKDIFLNFKECKNTALFEKENVKDEFNYFCYFILSGNISWKIKKMKIDNYEKISSSIEKLIEKFEQETFVYLNNKNMVIEDLTKHIACAYHREKIKFTFLLENIPNFIVKYNNYFLAIKKNIYIVEQLLDVKFQDIEIYYILLHLISNIVVEKVATVNVAIDCNDINSVYKFLYNELNNQIKNCNFFDIKFIHSLKNIDLILTTNSSKNIYENSNIEVLYINKFLVSHDIEIIKEKVKEIISKKESTKDINNFYEIDNDTSINNVINILSSQFLNNFIDETYINNVYKRLENNMNTVKVKDNIVVLHANINEGVIKNGYCISVGIVKGKEFYSYKNEKIKIFIFVVPDLFLQHIENVSNLITVCSNVDLNLDSKIILKEIQNKWKTL</sequence>
<dbReference type="Pfam" id="PF08220">
    <property type="entry name" value="HTH_DeoR"/>
    <property type="match status" value="1"/>
</dbReference>
<dbReference type="KEGG" id="mpe:MYPE7690"/>
<feature type="domain" description="PRD" evidence="5">
    <location>
        <begin position="305"/>
        <end position="412"/>
    </location>
</feature>
<gene>
    <name evidence="6" type="ordered locus">MYPE7690</name>
</gene>
<dbReference type="SUPFAM" id="SSF63520">
    <property type="entry name" value="PTS-regulatory domain, PRD"/>
    <property type="match status" value="1"/>
</dbReference>
<dbReference type="HOGENOM" id="CLU_425019_0_0_14"/>
<dbReference type="InterPro" id="IPR018356">
    <property type="entry name" value="Tscrpt_reg_HTH_DeoR_CS"/>
</dbReference>
<dbReference type="Gene3D" id="3.40.930.10">
    <property type="entry name" value="Mannitol-specific EII, Chain A"/>
    <property type="match status" value="1"/>
</dbReference>
<evidence type="ECO:0000313" key="7">
    <source>
        <dbReference type="Proteomes" id="UP000002522"/>
    </source>
</evidence>
<keyword evidence="4" id="KW-0804">Transcription</keyword>
<evidence type="ECO:0000256" key="1">
    <source>
        <dbReference type="ARBA" id="ARBA00022737"/>
    </source>
</evidence>
<keyword evidence="2" id="KW-0805">Transcription regulation</keyword>
<dbReference type="eggNOG" id="COG3711">
    <property type="taxonomic scope" value="Bacteria"/>
</dbReference>
<dbReference type="AlphaFoldDB" id="Q8EUZ8"/>
<dbReference type="STRING" id="272633.gene:10731892"/>
<accession>Q8EUZ8</accession>
<dbReference type="InterPro" id="IPR036388">
    <property type="entry name" value="WH-like_DNA-bd_sf"/>
</dbReference>
<dbReference type="InterPro" id="IPR001034">
    <property type="entry name" value="DeoR_HTH"/>
</dbReference>
<evidence type="ECO:0000256" key="2">
    <source>
        <dbReference type="ARBA" id="ARBA00023015"/>
    </source>
</evidence>
<dbReference type="EMBL" id="BA000026">
    <property type="protein sequence ID" value="BAC44563.1"/>
    <property type="molecule type" value="Genomic_DNA"/>
</dbReference>